<dbReference type="GO" id="GO:0006508">
    <property type="term" value="P:proteolysis"/>
    <property type="evidence" value="ECO:0007669"/>
    <property type="project" value="InterPro"/>
</dbReference>
<evidence type="ECO:0000313" key="3">
    <source>
        <dbReference type="Proteomes" id="UP000218598"/>
    </source>
</evidence>
<dbReference type="OrthoDB" id="9770107at2"/>
<dbReference type="Pfam" id="PF00450">
    <property type="entry name" value="Peptidase_S10"/>
    <property type="match status" value="1"/>
</dbReference>
<dbReference type="SUPFAM" id="SSF53474">
    <property type="entry name" value="alpha/beta-Hydrolases"/>
    <property type="match status" value="1"/>
</dbReference>
<dbReference type="EMBL" id="NRGR01000005">
    <property type="protein sequence ID" value="PCC40570.1"/>
    <property type="molecule type" value="Genomic_DNA"/>
</dbReference>
<proteinExistence type="predicted"/>
<gene>
    <name evidence="2" type="ORF">CIK66_01995</name>
</gene>
<keyword evidence="2" id="KW-0378">Hydrolase</keyword>
<dbReference type="InterPro" id="IPR001563">
    <property type="entry name" value="Peptidase_S10"/>
</dbReference>
<feature type="region of interest" description="Disordered" evidence="1">
    <location>
        <begin position="1"/>
        <end position="28"/>
    </location>
</feature>
<sequence length="509" mass="55156">MTEQTTTPSPDSPTGRSSTSSTAPPEDHLVTTLHSLDLPDGPLNYTATTGTVVLTEEPEGEEYGRGCAYAELFSVSYVATASGASSADAAERPVLFAFNGGPGASTVWLHLGLLGPRRVDSGDAGSPADPPHHLLDNHETILRHADLVVVDAMTTGYSRPAPGAKPARHHGLTADRDLIASFVIDWLTRNQRWTSPVFLAGESYGTTRASAVAARLMDRYYLAVAGIALISPVLDFGTISFDPGNDCPYVHYLPTYAAIAHAHGKHEGRLLQDVVDEAEAFAEQEYPALLAAGLRLSTEQVREAAARIGALIGVDPGWVERADLRVEHMAFLAELLRDQGLVTGRIDGRFTAPLGDGNAASMETDPSIDQLAPSYTATINQYLRAELEFSSDVVYEIMSGRVHPWSYKDFENRSVEVASDLSRLLRKSPHTTVLVSHGYHDAATPFHASEHVLAQLAIPRSDYDERIRIEYYEAGHMMYCHEPSRLALSQHLAEFVTGEDAAVDASPEK</sequence>
<reference evidence="2 3" key="1">
    <citation type="journal article" date="2017" name="Elife">
        <title>Extensive horizontal gene transfer in cheese-associated bacteria.</title>
        <authorList>
            <person name="Bonham K.S."/>
            <person name="Wolfe B.E."/>
            <person name="Dutton R.J."/>
        </authorList>
    </citation>
    <scope>NUCLEOTIDE SEQUENCE [LARGE SCALE GENOMIC DNA]</scope>
    <source>
        <strain evidence="2 3">341_9</strain>
    </source>
</reference>
<protein>
    <submittedName>
        <fullName evidence="2">Carboxypeptidase</fullName>
    </submittedName>
</protein>
<dbReference type="InterPro" id="IPR029058">
    <property type="entry name" value="AB_hydrolase_fold"/>
</dbReference>
<keyword evidence="2" id="KW-0121">Carboxypeptidase</keyword>
<feature type="compositionally biased region" description="Polar residues" evidence="1">
    <location>
        <begin position="1"/>
        <end position="23"/>
    </location>
</feature>
<dbReference type="GeneID" id="95326880"/>
<dbReference type="Gene3D" id="3.40.50.1820">
    <property type="entry name" value="alpha/beta hydrolase"/>
    <property type="match status" value="1"/>
</dbReference>
<evidence type="ECO:0000313" key="2">
    <source>
        <dbReference type="EMBL" id="PCC40570.1"/>
    </source>
</evidence>
<organism evidence="2 3">
    <name type="scientific">Brachybacterium alimentarium</name>
    <dbReference type="NCBI Taxonomy" id="47845"/>
    <lineage>
        <taxon>Bacteria</taxon>
        <taxon>Bacillati</taxon>
        <taxon>Actinomycetota</taxon>
        <taxon>Actinomycetes</taxon>
        <taxon>Micrococcales</taxon>
        <taxon>Dermabacteraceae</taxon>
        <taxon>Brachybacterium</taxon>
    </lineage>
</organism>
<accession>A0A2A3YMN6</accession>
<dbReference type="GO" id="GO:0004185">
    <property type="term" value="F:serine-type carboxypeptidase activity"/>
    <property type="evidence" value="ECO:0007669"/>
    <property type="project" value="InterPro"/>
</dbReference>
<keyword evidence="2" id="KW-0645">Protease</keyword>
<comment type="caution">
    <text evidence="2">The sequence shown here is derived from an EMBL/GenBank/DDBJ whole genome shotgun (WGS) entry which is preliminary data.</text>
</comment>
<name>A0A2A3YMN6_9MICO</name>
<evidence type="ECO:0000256" key="1">
    <source>
        <dbReference type="SAM" id="MobiDB-lite"/>
    </source>
</evidence>
<dbReference type="RefSeq" id="WP_096164273.1">
    <property type="nucleotide sequence ID" value="NZ_JBQCXU010000073.1"/>
</dbReference>
<keyword evidence="3" id="KW-1185">Reference proteome</keyword>
<dbReference type="Proteomes" id="UP000218598">
    <property type="component" value="Unassembled WGS sequence"/>
</dbReference>
<dbReference type="AlphaFoldDB" id="A0A2A3YMN6"/>